<dbReference type="GO" id="GO:0043565">
    <property type="term" value="F:sequence-specific DNA binding"/>
    <property type="evidence" value="ECO:0007669"/>
    <property type="project" value="InterPro"/>
</dbReference>
<sequence length="284" mass="33665">MMHLKNYQIDLPEVIRIGESHMDKMQFKPIKTSYVAVCVCKQGYATFNINFKRYPVRKNDIIVLYDDSFAMLQAKSRKFRLEYWLIDKKLAVEIAYALPHQLFAFFNDFPVISTPLEKAALFESWRYILLTIVSNWSGHGLLQLKNHLQNLFLEISNHAQHTSIKPENKSRQEQLCWRFWGLITTYCKQHKEVKFYAEQLSITPFYLSKISQSFFKDSPKVLIDRQVILEIKALLEIGNLSIKQIADELNFEDTSYLCRYFKRHTGMTLTGFKKRIEQKERKNK</sequence>
<dbReference type="GO" id="GO:0003700">
    <property type="term" value="F:DNA-binding transcription factor activity"/>
    <property type="evidence" value="ECO:0007669"/>
    <property type="project" value="InterPro"/>
</dbReference>
<evidence type="ECO:0000259" key="4">
    <source>
        <dbReference type="PROSITE" id="PS01124"/>
    </source>
</evidence>
<comment type="caution">
    <text evidence="5">The sequence shown here is derived from an EMBL/GenBank/DDBJ whole genome shotgun (WGS) entry which is preliminary data.</text>
</comment>
<organism evidence="5 6">
    <name type="scientific">Providencia rettgeri</name>
    <dbReference type="NCBI Taxonomy" id="587"/>
    <lineage>
        <taxon>Bacteria</taxon>
        <taxon>Pseudomonadati</taxon>
        <taxon>Pseudomonadota</taxon>
        <taxon>Gammaproteobacteria</taxon>
        <taxon>Enterobacterales</taxon>
        <taxon>Morganellaceae</taxon>
        <taxon>Providencia</taxon>
    </lineage>
</organism>
<evidence type="ECO:0000256" key="3">
    <source>
        <dbReference type="ARBA" id="ARBA00023163"/>
    </source>
</evidence>
<dbReference type="SUPFAM" id="SSF46689">
    <property type="entry name" value="Homeodomain-like"/>
    <property type="match status" value="1"/>
</dbReference>
<reference evidence="5" key="1">
    <citation type="submission" date="2023-04" db="EMBL/GenBank/DDBJ databases">
        <authorList>
            <person name="Li W."/>
        </authorList>
    </citation>
    <scope>NUCLEOTIDE SEQUENCE</scope>
    <source>
        <strain evidence="5">QITACRE101</strain>
    </source>
</reference>
<dbReference type="AlphaFoldDB" id="A0AB35L5J6"/>
<dbReference type="PROSITE" id="PS01124">
    <property type="entry name" value="HTH_ARAC_FAMILY_2"/>
    <property type="match status" value="1"/>
</dbReference>
<feature type="domain" description="HTH araC/xylS-type" evidence="4">
    <location>
        <begin position="177"/>
        <end position="275"/>
    </location>
</feature>
<keyword evidence="3" id="KW-0804">Transcription</keyword>
<dbReference type="Gene3D" id="1.10.10.60">
    <property type="entry name" value="Homeodomain-like"/>
    <property type="match status" value="1"/>
</dbReference>
<protein>
    <submittedName>
        <fullName evidence="5">Helix-turn-helix domain-containing protein</fullName>
    </submittedName>
</protein>
<dbReference type="Pfam" id="PF12833">
    <property type="entry name" value="HTH_18"/>
    <property type="match status" value="1"/>
</dbReference>
<reference evidence="5" key="2">
    <citation type="submission" date="2023-10" db="EMBL/GenBank/DDBJ databases">
        <title>Analysis of Resistance Genes of Carbapenem-resistant Providencia rettgeri.</title>
        <authorList>
            <person name="Liu M."/>
        </authorList>
    </citation>
    <scope>NUCLEOTIDE SEQUENCE</scope>
    <source>
        <strain evidence="5">QITACRE101</strain>
    </source>
</reference>
<dbReference type="PANTHER" id="PTHR43280">
    <property type="entry name" value="ARAC-FAMILY TRANSCRIPTIONAL REGULATOR"/>
    <property type="match status" value="1"/>
</dbReference>
<dbReference type="EMBL" id="JARVQW010000001">
    <property type="protein sequence ID" value="MDH2304378.1"/>
    <property type="molecule type" value="Genomic_DNA"/>
</dbReference>
<accession>A0AB35L5J6</accession>
<dbReference type="InterPro" id="IPR018060">
    <property type="entry name" value="HTH_AraC"/>
</dbReference>
<evidence type="ECO:0000256" key="1">
    <source>
        <dbReference type="ARBA" id="ARBA00023015"/>
    </source>
</evidence>
<evidence type="ECO:0000256" key="2">
    <source>
        <dbReference type="ARBA" id="ARBA00023125"/>
    </source>
</evidence>
<dbReference type="SMART" id="SM00342">
    <property type="entry name" value="HTH_ARAC"/>
    <property type="match status" value="1"/>
</dbReference>
<proteinExistence type="predicted"/>
<keyword evidence="2" id="KW-0238">DNA-binding</keyword>
<evidence type="ECO:0000313" key="5">
    <source>
        <dbReference type="EMBL" id="MDH2304378.1"/>
    </source>
</evidence>
<name>A0AB35L5J6_PRORE</name>
<dbReference type="RefSeq" id="WP_109912217.1">
    <property type="nucleotide sequence ID" value="NZ_ABEXOA020000064.1"/>
</dbReference>
<dbReference type="PANTHER" id="PTHR43280:SF32">
    <property type="entry name" value="TRANSCRIPTIONAL REGULATORY PROTEIN"/>
    <property type="match status" value="1"/>
</dbReference>
<evidence type="ECO:0000313" key="6">
    <source>
        <dbReference type="Proteomes" id="UP001162044"/>
    </source>
</evidence>
<dbReference type="InterPro" id="IPR009057">
    <property type="entry name" value="Homeodomain-like_sf"/>
</dbReference>
<dbReference type="Proteomes" id="UP001162044">
    <property type="component" value="Unassembled WGS sequence"/>
</dbReference>
<gene>
    <name evidence="5" type="ORF">QDQ51_02970</name>
</gene>
<keyword evidence="1" id="KW-0805">Transcription regulation</keyword>